<dbReference type="GeneID" id="37108221"/>
<protein>
    <recommendedName>
        <fullName evidence="4">Glycoside hydrolase</fullName>
    </recommendedName>
</protein>
<dbReference type="STRING" id="1450535.A0A317VWG2"/>
<feature type="signal peptide" evidence="1">
    <location>
        <begin position="1"/>
        <end position="17"/>
    </location>
</feature>
<reference evidence="2 3" key="1">
    <citation type="submission" date="2016-12" db="EMBL/GenBank/DDBJ databases">
        <title>The genomes of Aspergillus section Nigri reveals drivers in fungal speciation.</title>
        <authorList>
            <consortium name="DOE Joint Genome Institute"/>
            <person name="Vesth T.C."/>
            <person name="Nybo J."/>
            <person name="Theobald S."/>
            <person name="Brandl J."/>
            <person name="Frisvad J.C."/>
            <person name="Nielsen K.F."/>
            <person name="Lyhne E.K."/>
            <person name="Kogle M.E."/>
            <person name="Kuo A."/>
            <person name="Riley R."/>
            <person name="Clum A."/>
            <person name="Nolan M."/>
            <person name="Lipzen A."/>
            <person name="Salamov A."/>
            <person name="Henrissat B."/>
            <person name="Wiebenga A."/>
            <person name="De Vries R.P."/>
            <person name="Grigoriev I.V."/>
            <person name="Mortensen U.H."/>
            <person name="Andersen M.R."/>
            <person name="Baker S.E."/>
        </authorList>
    </citation>
    <scope>NUCLEOTIDE SEQUENCE [LARGE SCALE GENOMIC DNA]</scope>
    <source>
        <strain evidence="2 3">CBS 115572</strain>
    </source>
</reference>
<evidence type="ECO:0000256" key="1">
    <source>
        <dbReference type="SAM" id="SignalP"/>
    </source>
</evidence>
<evidence type="ECO:0008006" key="4">
    <source>
        <dbReference type="Google" id="ProtNLM"/>
    </source>
</evidence>
<accession>A0A317VWG2</accession>
<dbReference type="Proteomes" id="UP000246702">
    <property type="component" value="Unassembled WGS sequence"/>
</dbReference>
<dbReference type="EMBL" id="MSFK01000026">
    <property type="protein sequence ID" value="PWY77332.1"/>
    <property type="molecule type" value="Genomic_DNA"/>
</dbReference>
<proteinExistence type="predicted"/>
<dbReference type="AlphaFoldDB" id="A0A317VWG2"/>
<dbReference type="OrthoDB" id="2338662at2759"/>
<comment type="caution">
    <text evidence="2">The sequence shown here is derived from an EMBL/GenBank/DDBJ whole genome shotgun (WGS) entry which is preliminary data.</text>
</comment>
<evidence type="ECO:0000313" key="3">
    <source>
        <dbReference type="Proteomes" id="UP000246702"/>
    </source>
</evidence>
<dbReference type="Gene3D" id="3.20.20.80">
    <property type="entry name" value="Glycosidases"/>
    <property type="match status" value="1"/>
</dbReference>
<dbReference type="SUPFAM" id="SSF51445">
    <property type="entry name" value="(Trans)glycosidases"/>
    <property type="match status" value="1"/>
</dbReference>
<name>A0A317VWG2_9EURO</name>
<keyword evidence="3" id="KW-1185">Reference proteome</keyword>
<dbReference type="RefSeq" id="XP_025464519.1">
    <property type="nucleotide sequence ID" value="XM_025606078.1"/>
</dbReference>
<organism evidence="2 3">
    <name type="scientific">Aspergillus sclerotioniger CBS 115572</name>
    <dbReference type="NCBI Taxonomy" id="1450535"/>
    <lineage>
        <taxon>Eukaryota</taxon>
        <taxon>Fungi</taxon>
        <taxon>Dikarya</taxon>
        <taxon>Ascomycota</taxon>
        <taxon>Pezizomycotina</taxon>
        <taxon>Eurotiomycetes</taxon>
        <taxon>Eurotiomycetidae</taxon>
        <taxon>Eurotiales</taxon>
        <taxon>Aspergillaceae</taxon>
        <taxon>Aspergillus</taxon>
        <taxon>Aspergillus subgen. Circumdati</taxon>
    </lineage>
</organism>
<dbReference type="InterPro" id="IPR017853">
    <property type="entry name" value="GH"/>
</dbReference>
<feature type="chain" id="PRO_5016238800" description="Glycoside hydrolase" evidence="1">
    <location>
        <begin position="18"/>
        <end position="429"/>
    </location>
</feature>
<evidence type="ECO:0000313" key="2">
    <source>
        <dbReference type="EMBL" id="PWY77332.1"/>
    </source>
</evidence>
<keyword evidence="1" id="KW-0732">Signal</keyword>
<gene>
    <name evidence="2" type="ORF">BO94DRAFT_197007</name>
</gene>
<feature type="non-terminal residue" evidence="2">
    <location>
        <position position="429"/>
    </location>
</feature>
<sequence>MWTKLLSVAASLPLALGFNNPPGVDIWCGKAYRASNASFNPGGWFEMPSYSSTPLLNFKVRPRMSIYLDTDATGSLLVDTSISHLFGDPLPIETTSPSTTQHLHLNIHILAEDGTPVATITNHTLSLNTTNTEIPLPFDNLTPQLTPYTITTIASLSNTTTIFTSISDLYYLPHRADGGSATRIDHRYNSLSYLRGTNTTWTPIIPYTYYAQWSLYWDTSPSTLATFTSKGYNTIHIVPTGTLSDTPFPWSTFTPYLTLSDTLGLHLQYDLLWDPTNLTTMINQISHIHTHPSLLLYYTGDEPDGKSNPLNSTKHAYDTIRALDPYHPTSLALNCNNFYYENYASGADIILSDVYPISTNTSWSTVYNTPCNATYGCCGCDDCEGKFEDISSRIDQFRSFDEVIGWEKVHWGAPQAFGNETFWTRYPTA</sequence>